<proteinExistence type="predicted"/>
<evidence type="ECO:0000313" key="2">
    <source>
        <dbReference type="EMBL" id="CVL07207.1"/>
    </source>
</evidence>
<dbReference type="AlphaFoldDB" id="A0A1L7UHK5"/>
<sequence>MNTRSTLKRPFQQDTSELPRPAKRPRRAAGVESNSIQVQLLRLVPEDLQHQYEVIQLLHEASKTRLAAGTQWYKDGWYEEEHGYLVERERELDILEMGIKTREGFQKGKDKIAELDREERKIRVEREKIQREFDDLAVQARSLDIPFLVKLAGGFCGGSSGVELAMDKGEEVVVVE</sequence>
<accession>A0A1L7UHK5</accession>
<organism evidence="2 3">
    <name type="scientific">Fusarium mangiferae</name>
    <name type="common">Mango malformation disease fungus</name>
    <dbReference type="NCBI Taxonomy" id="192010"/>
    <lineage>
        <taxon>Eukaryota</taxon>
        <taxon>Fungi</taxon>
        <taxon>Dikarya</taxon>
        <taxon>Ascomycota</taxon>
        <taxon>Pezizomycotina</taxon>
        <taxon>Sordariomycetes</taxon>
        <taxon>Hypocreomycetidae</taxon>
        <taxon>Hypocreales</taxon>
        <taxon>Nectriaceae</taxon>
        <taxon>Fusarium</taxon>
        <taxon>Fusarium fujikuroi species complex</taxon>
    </lineage>
</organism>
<dbReference type="RefSeq" id="XP_041690352.1">
    <property type="nucleotide sequence ID" value="XM_041824919.1"/>
</dbReference>
<gene>
    <name evidence="2" type="ORF">FMAN_15327</name>
</gene>
<dbReference type="GeneID" id="65094568"/>
<evidence type="ECO:0000313" key="3">
    <source>
        <dbReference type="Proteomes" id="UP000184255"/>
    </source>
</evidence>
<keyword evidence="3" id="KW-1185">Reference proteome</keyword>
<comment type="caution">
    <text evidence="2">The sequence shown here is derived from an EMBL/GenBank/DDBJ whole genome shotgun (WGS) entry which is preliminary data.</text>
</comment>
<feature type="region of interest" description="Disordered" evidence="1">
    <location>
        <begin position="1"/>
        <end position="31"/>
    </location>
</feature>
<protein>
    <submittedName>
        <fullName evidence="2">Uncharacterized protein</fullName>
    </submittedName>
</protein>
<dbReference type="VEuPathDB" id="FungiDB:FMAN_15327"/>
<name>A0A1L7UHK5_FUSMA</name>
<evidence type="ECO:0000256" key="1">
    <source>
        <dbReference type="SAM" id="MobiDB-lite"/>
    </source>
</evidence>
<reference evidence="3" key="1">
    <citation type="journal article" date="2016" name="Genome Biol. Evol.">
        <title>Comparative 'omics' of the Fusarium fujikuroi species complex highlights differences in genetic potential and metabolite synthesis.</title>
        <authorList>
            <person name="Niehaus E.-M."/>
            <person name="Muensterkoetter M."/>
            <person name="Proctor R.H."/>
            <person name="Brown D.W."/>
            <person name="Sharon A."/>
            <person name="Idan Y."/>
            <person name="Oren-Young L."/>
            <person name="Sieber C.M."/>
            <person name="Novak O."/>
            <person name="Pencik A."/>
            <person name="Tarkowska D."/>
            <person name="Hromadova K."/>
            <person name="Freeman S."/>
            <person name="Maymon M."/>
            <person name="Elazar M."/>
            <person name="Youssef S.A."/>
            <person name="El-Shabrawy E.S.M."/>
            <person name="Shalaby A.B.A."/>
            <person name="Houterman P."/>
            <person name="Brock N.L."/>
            <person name="Burkhardt I."/>
            <person name="Tsavkelova E.A."/>
            <person name="Dickschat J.S."/>
            <person name="Galuszka P."/>
            <person name="Gueldener U."/>
            <person name="Tudzynski B."/>
        </authorList>
    </citation>
    <scope>NUCLEOTIDE SEQUENCE [LARGE SCALE GENOMIC DNA]</scope>
    <source>
        <strain evidence="3">MRC7560</strain>
    </source>
</reference>
<dbReference type="Proteomes" id="UP000184255">
    <property type="component" value="Unassembled WGS sequence"/>
</dbReference>
<dbReference type="EMBL" id="FCQH01000019">
    <property type="protein sequence ID" value="CVL07207.1"/>
    <property type="molecule type" value="Genomic_DNA"/>
</dbReference>